<dbReference type="InterPro" id="IPR005358">
    <property type="entry name" value="Puta_zinc/iron-chelating_dom"/>
</dbReference>
<dbReference type="OrthoDB" id="71604at2"/>
<dbReference type="RefSeq" id="WP_135291846.1">
    <property type="nucleotide sequence ID" value="NZ_QUZU01000049.1"/>
</dbReference>
<organism evidence="1 2">
    <name type="scientific">Pseudomonas kairouanensis</name>
    <dbReference type="NCBI Taxonomy" id="2293832"/>
    <lineage>
        <taxon>Bacteria</taxon>
        <taxon>Pseudomonadati</taxon>
        <taxon>Pseudomonadota</taxon>
        <taxon>Gammaproteobacteria</taxon>
        <taxon>Pseudomonadales</taxon>
        <taxon>Pseudomonadaceae</taxon>
        <taxon>Pseudomonas</taxon>
    </lineage>
</organism>
<dbReference type="Pfam" id="PF03692">
    <property type="entry name" value="CxxCxxCC"/>
    <property type="match status" value="1"/>
</dbReference>
<protein>
    <submittedName>
        <fullName evidence="1">YkgJ family cysteine cluster protein</fullName>
    </submittedName>
</protein>
<sequence>MSEHRQAFPCNRCMQCCKRVHLLAQTAGMDRGDGVCRHLDEHRGDCRIYATRPDICRVERQYELIYSRTMTWDAFVELNAAACKQLQTI</sequence>
<accession>A0A4Z0AFZ2</accession>
<dbReference type="EMBL" id="QUZU01000049">
    <property type="protein sequence ID" value="TFY85109.1"/>
    <property type="molecule type" value="Genomic_DNA"/>
</dbReference>
<proteinExistence type="predicted"/>
<gene>
    <name evidence="1" type="ORF">DYL59_26755</name>
</gene>
<name>A0A4Z0AFZ2_9PSED</name>
<dbReference type="Proteomes" id="UP000297391">
    <property type="component" value="Unassembled WGS sequence"/>
</dbReference>
<evidence type="ECO:0000313" key="2">
    <source>
        <dbReference type="Proteomes" id="UP000297391"/>
    </source>
</evidence>
<comment type="caution">
    <text evidence="1">The sequence shown here is derived from an EMBL/GenBank/DDBJ whole genome shotgun (WGS) entry which is preliminary data.</text>
</comment>
<keyword evidence="2" id="KW-1185">Reference proteome</keyword>
<reference evidence="1 2" key="1">
    <citation type="journal article" date="2019" name="Syst. Appl. Microbiol.">
        <title>New species of pathogenic Pseudomonas isolated from citrus in Tunisia: Proposal of Pseudomonas kairouanensis sp. nov. and Pseudomonas nabeulensis sp. nov.</title>
        <authorList>
            <person name="Oueslati M."/>
            <person name="Mulet M."/>
            <person name="Gomila M."/>
            <person name="Berge O."/>
            <person name="Hajlaoui M.R."/>
            <person name="Lalucat J."/>
            <person name="Sadfi-Zouaoui N."/>
            <person name="Garcia-Valdes E."/>
        </authorList>
    </citation>
    <scope>NUCLEOTIDE SEQUENCE [LARGE SCALE GENOMIC DNA]</scope>
    <source>
        <strain evidence="1 2">KC12</strain>
    </source>
</reference>
<dbReference type="AlphaFoldDB" id="A0A4Z0AFZ2"/>
<evidence type="ECO:0000313" key="1">
    <source>
        <dbReference type="EMBL" id="TFY85109.1"/>
    </source>
</evidence>